<feature type="domain" description="HTH gntR-type" evidence="4">
    <location>
        <begin position="6"/>
        <end position="74"/>
    </location>
</feature>
<organism evidence="5 6">
    <name type="scientific">Paenibacillus sepulcri</name>
    <dbReference type="NCBI Taxonomy" id="359917"/>
    <lineage>
        <taxon>Bacteria</taxon>
        <taxon>Bacillati</taxon>
        <taxon>Bacillota</taxon>
        <taxon>Bacilli</taxon>
        <taxon>Bacillales</taxon>
        <taxon>Paenibacillaceae</taxon>
        <taxon>Paenibacillus</taxon>
    </lineage>
</organism>
<dbReference type="InterPro" id="IPR036388">
    <property type="entry name" value="WH-like_DNA-bd_sf"/>
</dbReference>
<dbReference type="PANTHER" id="PTHR30146:SF109">
    <property type="entry name" value="HTH-TYPE TRANSCRIPTIONAL REGULATOR GALS"/>
    <property type="match status" value="1"/>
</dbReference>
<dbReference type="Gene3D" id="3.40.50.2300">
    <property type="match status" value="2"/>
</dbReference>
<comment type="caution">
    <text evidence="5">The sequence shown here is derived from an EMBL/GenBank/DDBJ whole genome shotgun (WGS) entry which is preliminary data.</text>
</comment>
<evidence type="ECO:0000259" key="4">
    <source>
        <dbReference type="PROSITE" id="PS50949"/>
    </source>
</evidence>
<dbReference type="PROSITE" id="PS50949">
    <property type="entry name" value="HTH_GNTR"/>
    <property type="match status" value="1"/>
</dbReference>
<evidence type="ECO:0000256" key="1">
    <source>
        <dbReference type="ARBA" id="ARBA00023015"/>
    </source>
</evidence>
<evidence type="ECO:0000313" key="6">
    <source>
        <dbReference type="Proteomes" id="UP001519887"/>
    </source>
</evidence>
<reference evidence="5 6" key="1">
    <citation type="submission" date="2021-07" db="EMBL/GenBank/DDBJ databases">
        <title>Paenibacillus radiodurans sp. nov., isolated from the southeastern edge of Tengger Desert.</title>
        <authorList>
            <person name="Zhang G."/>
        </authorList>
    </citation>
    <scope>NUCLEOTIDE SEQUENCE [LARGE SCALE GENOMIC DNA]</scope>
    <source>
        <strain evidence="5 6">CCM 7311</strain>
    </source>
</reference>
<dbReference type="PANTHER" id="PTHR30146">
    <property type="entry name" value="LACI-RELATED TRANSCRIPTIONAL REPRESSOR"/>
    <property type="match status" value="1"/>
</dbReference>
<keyword evidence="1" id="KW-0805">Transcription regulation</keyword>
<protein>
    <submittedName>
        <fullName evidence="5">GntR family transcriptional regulator</fullName>
    </submittedName>
</protein>
<dbReference type="Gene3D" id="1.10.10.10">
    <property type="entry name" value="Winged helix-like DNA-binding domain superfamily/Winged helix DNA-binding domain"/>
    <property type="match status" value="1"/>
</dbReference>
<keyword evidence="2" id="KW-0238">DNA-binding</keyword>
<dbReference type="RefSeq" id="WP_210040011.1">
    <property type="nucleotide sequence ID" value="NZ_JBHLVU010000008.1"/>
</dbReference>
<dbReference type="Pfam" id="PF00392">
    <property type="entry name" value="GntR"/>
    <property type="match status" value="1"/>
</dbReference>
<sequence length="379" mass="42744">MQGENKPLYMVIMERLKEKIKSGEYAPDQQLPTEVELAEQSGVSRITSKRALIELEREGLIYRIRGSGSYVKKQEGFIPPDQGAVHSNRIISMILPYMATSELDTIKGASDYLDAKGYYLSIHDSNWSKDKEKELLLRVPKNGPSGIILYPISTISNVDLIHAIHWNDYPIVTIDQYFESLPITSVVSDNFEGGYMTAKRLIELGHDRIAFVSSISIEFRSSVRDRYQGYCKALKDHKITIDPEIVVTDFYRDVTAANSKTFYKEMMAKLIQSGVTAVQTEHDHLAVDLLKNVLEMGVQVPEQLSIVGFDDHLIAQHVEVPLTTIAQNYNEIGRKAAELIVQLIERTDTGHHSVKVPVRWVERDSSGRPSDILTVQGHS</sequence>
<keyword evidence="6" id="KW-1185">Reference proteome</keyword>
<proteinExistence type="predicted"/>
<name>A0ABS7C917_9BACL</name>
<dbReference type="EMBL" id="JAHZIK010000833">
    <property type="protein sequence ID" value="MBW7457378.1"/>
    <property type="molecule type" value="Genomic_DNA"/>
</dbReference>
<evidence type="ECO:0000256" key="2">
    <source>
        <dbReference type="ARBA" id="ARBA00023125"/>
    </source>
</evidence>
<accession>A0ABS7C917</accession>
<dbReference type="PRINTS" id="PR00035">
    <property type="entry name" value="HTHGNTR"/>
</dbReference>
<evidence type="ECO:0000313" key="5">
    <source>
        <dbReference type="EMBL" id="MBW7457378.1"/>
    </source>
</evidence>
<dbReference type="SMART" id="SM00345">
    <property type="entry name" value="HTH_GNTR"/>
    <property type="match status" value="1"/>
</dbReference>
<dbReference type="InterPro" id="IPR046335">
    <property type="entry name" value="LacI/GalR-like_sensor"/>
</dbReference>
<dbReference type="Pfam" id="PF13377">
    <property type="entry name" value="Peripla_BP_3"/>
    <property type="match status" value="1"/>
</dbReference>
<keyword evidence="3" id="KW-0804">Transcription</keyword>
<dbReference type="SUPFAM" id="SSF46785">
    <property type="entry name" value="Winged helix' DNA-binding domain"/>
    <property type="match status" value="1"/>
</dbReference>
<dbReference type="SUPFAM" id="SSF53822">
    <property type="entry name" value="Periplasmic binding protein-like I"/>
    <property type="match status" value="1"/>
</dbReference>
<dbReference type="InterPro" id="IPR028082">
    <property type="entry name" value="Peripla_BP_I"/>
</dbReference>
<dbReference type="InterPro" id="IPR036390">
    <property type="entry name" value="WH_DNA-bd_sf"/>
</dbReference>
<gene>
    <name evidence="5" type="ORF">K0U00_25375</name>
</gene>
<dbReference type="CDD" id="cd07377">
    <property type="entry name" value="WHTH_GntR"/>
    <property type="match status" value="1"/>
</dbReference>
<dbReference type="Proteomes" id="UP001519887">
    <property type="component" value="Unassembled WGS sequence"/>
</dbReference>
<dbReference type="InterPro" id="IPR000524">
    <property type="entry name" value="Tscrpt_reg_HTH_GntR"/>
</dbReference>
<evidence type="ECO:0000256" key="3">
    <source>
        <dbReference type="ARBA" id="ARBA00023163"/>
    </source>
</evidence>
<dbReference type="CDD" id="cd06267">
    <property type="entry name" value="PBP1_LacI_sugar_binding-like"/>
    <property type="match status" value="1"/>
</dbReference>